<keyword evidence="7" id="KW-0067">ATP-binding</keyword>
<evidence type="ECO:0000256" key="3">
    <source>
        <dbReference type="ARBA" id="ARBA00012363"/>
    </source>
</evidence>
<evidence type="ECO:0000256" key="9">
    <source>
        <dbReference type="ARBA" id="ARBA00047371"/>
    </source>
</evidence>
<dbReference type="HAMAP" id="MF_00453">
    <property type="entry name" value="PEPCK_ATP"/>
    <property type="match status" value="1"/>
</dbReference>
<keyword evidence="5" id="KW-0547">Nucleotide-binding</keyword>
<dbReference type="NCBIfam" id="NF006820">
    <property type="entry name" value="PRK09344.1-2"/>
    <property type="match status" value="1"/>
</dbReference>
<accession>A0A645C2S0</accession>
<dbReference type="PIRSF" id="PIRSF006294">
    <property type="entry name" value="PEP_crbxkin"/>
    <property type="match status" value="1"/>
</dbReference>
<dbReference type="PROSITE" id="PS00532">
    <property type="entry name" value="PEPCK_ATP"/>
    <property type="match status" value="1"/>
</dbReference>
<keyword evidence="8 10" id="KW-0456">Lyase</keyword>
<evidence type="ECO:0000256" key="4">
    <source>
        <dbReference type="ARBA" id="ARBA00022432"/>
    </source>
</evidence>
<evidence type="ECO:0000256" key="7">
    <source>
        <dbReference type="ARBA" id="ARBA00022840"/>
    </source>
</evidence>
<evidence type="ECO:0000256" key="1">
    <source>
        <dbReference type="ARBA" id="ARBA00004742"/>
    </source>
</evidence>
<keyword evidence="6" id="KW-0210">Decarboxylase</keyword>
<evidence type="ECO:0000256" key="6">
    <source>
        <dbReference type="ARBA" id="ARBA00022793"/>
    </source>
</evidence>
<reference evidence="10" key="1">
    <citation type="submission" date="2019-08" db="EMBL/GenBank/DDBJ databases">
        <authorList>
            <person name="Kucharzyk K."/>
            <person name="Murdoch R.W."/>
            <person name="Higgins S."/>
            <person name="Loffler F."/>
        </authorList>
    </citation>
    <scope>NUCLEOTIDE SEQUENCE</scope>
</reference>
<dbReference type="EMBL" id="VSSQ01024512">
    <property type="protein sequence ID" value="MPM72070.1"/>
    <property type="molecule type" value="Genomic_DNA"/>
</dbReference>
<protein>
    <recommendedName>
        <fullName evidence="3">phosphoenolpyruvate carboxykinase (ATP)</fullName>
        <ecNumber evidence="3">4.1.1.49</ecNumber>
    </recommendedName>
</protein>
<dbReference type="InterPro" id="IPR001272">
    <property type="entry name" value="PEP_carboxykinase_ATP"/>
</dbReference>
<comment type="catalytic activity">
    <reaction evidence="9">
        <text>oxaloacetate + ATP = phosphoenolpyruvate + ADP + CO2</text>
        <dbReference type="Rhea" id="RHEA:18617"/>
        <dbReference type="ChEBI" id="CHEBI:16452"/>
        <dbReference type="ChEBI" id="CHEBI:16526"/>
        <dbReference type="ChEBI" id="CHEBI:30616"/>
        <dbReference type="ChEBI" id="CHEBI:58702"/>
        <dbReference type="ChEBI" id="CHEBI:456216"/>
        <dbReference type="EC" id="4.1.1.49"/>
    </reaction>
</comment>
<gene>
    <name evidence="10" type="primary">pckA_17</name>
    <name evidence="10" type="ORF">SDC9_119043</name>
</gene>
<evidence type="ECO:0000256" key="5">
    <source>
        <dbReference type="ARBA" id="ARBA00022741"/>
    </source>
</evidence>
<comment type="similarity">
    <text evidence="2">Belongs to the phosphoenolpyruvate carboxykinase (ATP) family.</text>
</comment>
<dbReference type="InterPro" id="IPR008210">
    <property type="entry name" value="PEP_carboxykinase_N"/>
</dbReference>
<evidence type="ECO:0000313" key="10">
    <source>
        <dbReference type="EMBL" id="MPM72070.1"/>
    </source>
</evidence>
<evidence type="ECO:0000256" key="8">
    <source>
        <dbReference type="ARBA" id="ARBA00023239"/>
    </source>
</evidence>
<sequence length="471" mass="52070">MVTTGKFTGRSPKDKFIVNYGGKRDKEIDWGATNQPIEPTVVEELLLLIREYTHNKDLYIQDLLVGNHPSHTQKVRIVTETAWHSLFSINLFTVYKEQKSSFIPDFTIICLPGLLAPEHFRGLNSKTFVVLDFERKLVLIGGTAYAGEIKKAVFSIMNRILPEADVFPMHCSANIGKNGDTALFFGLSGTGKTTLSSDPERYLIGDDEHGWGNDGVFNFEGGCYAKTIGLKKEFEPIIWEACQRKGAILENVAVDSSGHINFDDCSLTENSRAAYPLEFVPNAVKEGQGNHPANIFFLTADAFGVLPPLSLLNQEQAMFYFLTGFTAKLAGTECGIGKEPVATFSTCYAAPFLPLSPIVYAEMLRAKMAQHASNVWLVNTGWTGGPYGLGHRIHLPDTRDLIQAAIHGEISKDALVREEVFGLAIPTSCKGISEPILDPMLTWPDREKYLAAAGKLKLMFAETAKKYYEGR</sequence>
<dbReference type="GO" id="GO:0016301">
    <property type="term" value="F:kinase activity"/>
    <property type="evidence" value="ECO:0007669"/>
    <property type="project" value="UniProtKB-KW"/>
</dbReference>
<dbReference type="PANTHER" id="PTHR30031:SF0">
    <property type="entry name" value="PHOSPHOENOLPYRUVATE CARBOXYKINASE (ATP)"/>
    <property type="match status" value="1"/>
</dbReference>
<keyword evidence="10" id="KW-0670">Pyruvate</keyword>
<dbReference type="InterPro" id="IPR015994">
    <property type="entry name" value="PEPCK_ATP_CS"/>
</dbReference>
<comment type="caution">
    <text evidence="10">The sequence shown here is derived from an EMBL/GenBank/DDBJ whole genome shotgun (WGS) entry which is preliminary data.</text>
</comment>
<name>A0A645C2S0_9ZZZZ</name>
<dbReference type="InterPro" id="IPR013035">
    <property type="entry name" value="PEP_carboxykinase_C"/>
</dbReference>
<dbReference type="GO" id="GO:0005829">
    <property type="term" value="C:cytosol"/>
    <property type="evidence" value="ECO:0007669"/>
    <property type="project" value="TreeGrafter"/>
</dbReference>
<dbReference type="UniPathway" id="UPA00138"/>
<dbReference type="PANTHER" id="PTHR30031">
    <property type="entry name" value="PHOSPHOENOLPYRUVATE CARBOXYKINASE ATP"/>
    <property type="match status" value="1"/>
</dbReference>
<dbReference type="EC" id="4.1.1.49" evidence="3"/>
<dbReference type="GO" id="GO:0006094">
    <property type="term" value="P:gluconeogenesis"/>
    <property type="evidence" value="ECO:0007669"/>
    <property type="project" value="UniProtKB-UniPathway"/>
</dbReference>
<keyword evidence="10" id="KW-0808">Transferase</keyword>
<dbReference type="NCBIfam" id="NF006821">
    <property type="entry name" value="PRK09344.1-3"/>
    <property type="match status" value="1"/>
</dbReference>
<dbReference type="Gene3D" id="3.40.449.10">
    <property type="entry name" value="Phosphoenolpyruvate Carboxykinase, domain 1"/>
    <property type="match status" value="1"/>
</dbReference>
<dbReference type="SUPFAM" id="SSF53795">
    <property type="entry name" value="PEP carboxykinase-like"/>
    <property type="match status" value="1"/>
</dbReference>
<keyword evidence="4" id="KW-0312">Gluconeogenesis</keyword>
<dbReference type="SUPFAM" id="SSF68923">
    <property type="entry name" value="PEP carboxykinase N-terminal domain"/>
    <property type="match status" value="1"/>
</dbReference>
<dbReference type="Pfam" id="PF01293">
    <property type="entry name" value="PEPCK_ATP"/>
    <property type="match status" value="1"/>
</dbReference>
<dbReference type="AlphaFoldDB" id="A0A645C2S0"/>
<dbReference type="GO" id="GO:0004612">
    <property type="term" value="F:phosphoenolpyruvate carboxykinase (ATP) activity"/>
    <property type="evidence" value="ECO:0007669"/>
    <property type="project" value="UniProtKB-EC"/>
</dbReference>
<keyword evidence="10" id="KW-0418">Kinase</keyword>
<comment type="pathway">
    <text evidence="1">Carbohydrate biosynthesis; gluconeogenesis.</text>
</comment>
<dbReference type="GO" id="GO:0005524">
    <property type="term" value="F:ATP binding"/>
    <property type="evidence" value="ECO:0007669"/>
    <property type="project" value="UniProtKB-KW"/>
</dbReference>
<organism evidence="10">
    <name type="scientific">bioreactor metagenome</name>
    <dbReference type="NCBI Taxonomy" id="1076179"/>
    <lineage>
        <taxon>unclassified sequences</taxon>
        <taxon>metagenomes</taxon>
        <taxon>ecological metagenomes</taxon>
    </lineage>
</organism>
<dbReference type="Gene3D" id="2.170.8.10">
    <property type="entry name" value="Phosphoenolpyruvate Carboxykinase, domain 2"/>
    <property type="match status" value="1"/>
</dbReference>
<proteinExistence type="inferred from homology"/>
<dbReference type="Gene3D" id="3.90.228.20">
    <property type="match status" value="1"/>
</dbReference>
<evidence type="ECO:0000256" key="2">
    <source>
        <dbReference type="ARBA" id="ARBA00006052"/>
    </source>
</evidence>